<dbReference type="Proteomes" id="UP000499080">
    <property type="component" value="Unassembled WGS sequence"/>
</dbReference>
<organism evidence="2 3">
    <name type="scientific">Araneus ventricosus</name>
    <name type="common">Orbweaver spider</name>
    <name type="synonym">Epeira ventricosa</name>
    <dbReference type="NCBI Taxonomy" id="182803"/>
    <lineage>
        <taxon>Eukaryota</taxon>
        <taxon>Metazoa</taxon>
        <taxon>Ecdysozoa</taxon>
        <taxon>Arthropoda</taxon>
        <taxon>Chelicerata</taxon>
        <taxon>Arachnida</taxon>
        <taxon>Araneae</taxon>
        <taxon>Araneomorphae</taxon>
        <taxon>Entelegynae</taxon>
        <taxon>Araneoidea</taxon>
        <taxon>Araneidae</taxon>
        <taxon>Araneus</taxon>
    </lineage>
</organism>
<keyword evidence="3" id="KW-1185">Reference proteome</keyword>
<dbReference type="AlphaFoldDB" id="A0A4Y2RT41"/>
<evidence type="ECO:0000256" key="1">
    <source>
        <dbReference type="SAM" id="MobiDB-lite"/>
    </source>
</evidence>
<protein>
    <submittedName>
        <fullName evidence="2">Uncharacterized protein</fullName>
    </submittedName>
</protein>
<reference evidence="2 3" key="1">
    <citation type="journal article" date="2019" name="Sci. Rep.">
        <title>Orb-weaving spider Araneus ventricosus genome elucidates the spidroin gene catalogue.</title>
        <authorList>
            <person name="Kono N."/>
            <person name="Nakamura H."/>
            <person name="Ohtoshi R."/>
            <person name="Moran D.A.P."/>
            <person name="Shinohara A."/>
            <person name="Yoshida Y."/>
            <person name="Fujiwara M."/>
            <person name="Mori M."/>
            <person name="Tomita M."/>
            <person name="Arakawa K."/>
        </authorList>
    </citation>
    <scope>NUCLEOTIDE SEQUENCE [LARGE SCALE GENOMIC DNA]</scope>
</reference>
<feature type="non-terminal residue" evidence="2">
    <location>
        <position position="1"/>
    </location>
</feature>
<feature type="region of interest" description="Disordered" evidence="1">
    <location>
        <begin position="1"/>
        <end position="62"/>
    </location>
</feature>
<name>A0A4Y2RT41_ARAVE</name>
<dbReference type="OrthoDB" id="7490920at2759"/>
<evidence type="ECO:0000313" key="3">
    <source>
        <dbReference type="Proteomes" id="UP000499080"/>
    </source>
</evidence>
<sequence>QTHNSAVRPVRHNEPLPIPVAPKTYTLHRETDLEDFEPQSGSSTSTYGDEEYPADLSHRQPHLVTQPELYDLFRDLELPKSKSQLLGSRHQQ</sequence>
<dbReference type="EMBL" id="BGPR01147284">
    <property type="protein sequence ID" value="GBN78918.1"/>
    <property type="molecule type" value="Genomic_DNA"/>
</dbReference>
<accession>A0A4Y2RT41</accession>
<evidence type="ECO:0000313" key="2">
    <source>
        <dbReference type="EMBL" id="GBN78918.1"/>
    </source>
</evidence>
<comment type="caution">
    <text evidence="2">The sequence shown here is derived from an EMBL/GenBank/DDBJ whole genome shotgun (WGS) entry which is preliminary data.</text>
</comment>
<gene>
    <name evidence="2" type="ORF">AVEN_9465_1</name>
</gene>
<proteinExistence type="predicted"/>